<evidence type="ECO:0000256" key="7">
    <source>
        <dbReference type="SAM" id="SignalP"/>
    </source>
</evidence>
<dbReference type="EMBL" id="PYGD01000008">
    <property type="protein sequence ID" value="PSK90446.1"/>
    <property type="molecule type" value="Genomic_DNA"/>
</dbReference>
<keyword evidence="7" id="KW-0732">Signal</keyword>
<accession>A0A2P8CZU6</accession>
<dbReference type="GO" id="GO:0046872">
    <property type="term" value="F:metal ion binding"/>
    <property type="evidence" value="ECO:0007669"/>
    <property type="project" value="UniProtKB-KW"/>
</dbReference>
<name>A0A2P8CZU6_9BACT</name>
<dbReference type="Pfam" id="PF14715">
    <property type="entry name" value="FixP_N"/>
    <property type="match status" value="1"/>
</dbReference>
<dbReference type="Pfam" id="PF13442">
    <property type="entry name" value="Cytochrome_CBB3"/>
    <property type="match status" value="1"/>
</dbReference>
<dbReference type="InterPro" id="IPR032858">
    <property type="entry name" value="CcoP_N"/>
</dbReference>
<evidence type="ECO:0000256" key="4">
    <source>
        <dbReference type="PROSITE-ProRule" id="PRU00433"/>
    </source>
</evidence>
<comment type="caution">
    <text evidence="9">The sequence shown here is derived from an EMBL/GenBank/DDBJ whole genome shotgun (WGS) entry which is preliminary data.</text>
</comment>
<keyword evidence="6" id="KW-0812">Transmembrane</keyword>
<sequence>MINPKFSILSKKALLLGGLLFIPQLFALAQEAATAPATPAAAPMNSYDLARYILTGMSVLLLFVIAMLGNAVIGAGKIYWSRQREQKGRSAGKAALLAGLISLAAVNGAHAEEAAAAAETVAAKGPAFPTDLYFLLIVVSLEFAVVLILVRMLFRFLGLPVQTPATEAKKRFDFKKFFQKVNQTVPLADEDSLDMAHDYDGIRELDNKVPAWWRYAFYASILFGVVYLYRMFGTGSIPDQITELNTANEIAAAQQAEYLKNAANNVDENNVAMLDAAGIAEGGALYAKNCVACHGDKGQGGVGPNLTDDYWLHKGGIKDVFHSIKYGWPEKGMKSWKDDFSPAQIAQLASYVKSLHGSNPPAAKEQQGELYTEESATATAATDTTNKKS</sequence>
<proteinExistence type="predicted"/>
<keyword evidence="2 4" id="KW-0479">Metal-binding</keyword>
<dbReference type="GO" id="GO:0020037">
    <property type="term" value="F:heme binding"/>
    <property type="evidence" value="ECO:0007669"/>
    <property type="project" value="InterPro"/>
</dbReference>
<keyword evidence="10" id="KW-1185">Reference proteome</keyword>
<feature type="signal peptide" evidence="7">
    <location>
        <begin position="1"/>
        <end position="29"/>
    </location>
</feature>
<dbReference type="PANTHER" id="PTHR33751:SF1">
    <property type="entry name" value="CBB3-TYPE CYTOCHROME C OXIDASE SUBUNIT FIXP"/>
    <property type="match status" value="1"/>
</dbReference>
<dbReference type="PANTHER" id="PTHR33751">
    <property type="entry name" value="CBB3-TYPE CYTOCHROME C OXIDASE SUBUNIT FIXP"/>
    <property type="match status" value="1"/>
</dbReference>
<keyword evidence="3 4" id="KW-0408">Iron</keyword>
<dbReference type="RefSeq" id="WP_106524318.1">
    <property type="nucleotide sequence ID" value="NZ_PYGD01000008.1"/>
</dbReference>
<gene>
    <name evidence="9" type="ORF">B0I18_108177</name>
</gene>
<feature type="domain" description="Cytochrome c" evidence="8">
    <location>
        <begin position="277"/>
        <end position="356"/>
    </location>
</feature>
<dbReference type="OrthoDB" id="9811281at2"/>
<evidence type="ECO:0000256" key="3">
    <source>
        <dbReference type="ARBA" id="ARBA00023004"/>
    </source>
</evidence>
<dbReference type="InterPro" id="IPR050597">
    <property type="entry name" value="Cytochrome_c_Oxidase_Subunit"/>
</dbReference>
<feature type="region of interest" description="Disordered" evidence="5">
    <location>
        <begin position="355"/>
        <end position="389"/>
    </location>
</feature>
<reference evidence="9 10" key="1">
    <citation type="submission" date="2018-03" db="EMBL/GenBank/DDBJ databases">
        <title>Genomic Encyclopedia of Type Strains, Phase III (KMG-III): the genomes of soil and plant-associated and newly described type strains.</title>
        <authorList>
            <person name="Whitman W."/>
        </authorList>
    </citation>
    <scope>NUCLEOTIDE SEQUENCE [LARGE SCALE GENOMIC DNA]</scope>
    <source>
        <strain evidence="9 10">CGMCC 1.12700</strain>
    </source>
</reference>
<dbReference type="Gene3D" id="6.10.280.130">
    <property type="match status" value="1"/>
</dbReference>
<evidence type="ECO:0000313" key="10">
    <source>
        <dbReference type="Proteomes" id="UP000240572"/>
    </source>
</evidence>
<keyword evidence="6" id="KW-0472">Membrane</keyword>
<dbReference type="SUPFAM" id="SSF46626">
    <property type="entry name" value="Cytochrome c"/>
    <property type="match status" value="1"/>
</dbReference>
<feature type="compositionally biased region" description="Low complexity" evidence="5">
    <location>
        <begin position="376"/>
        <end position="389"/>
    </location>
</feature>
<keyword evidence="6" id="KW-1133">Transmembrane helix</keyword>
<dbReference type="AlphaFoldDB" id="A0A2P8CZU6"/>
<evidence type="ECO:0000256" key="6">
    <source>
        <dbReference type="SAM" id="Phobius"/>
    </source>
</evidence>
<evidence type="ECO:0000256" key="1">
    <source>
        <dbReference type="ARBA" id="ARBA00022617"/>
    </source>
</evidence>
<feature type="transmembrane region" description="Helical" evidence="6">
    <location>
        <begin position="212"/>
        <end position="232"/>
    </location>
</feature>
<dbReference type="Gene3D" id="1.10.760.10">
    <property type="entry name" value="Cytochrome c-like domain"/>
    <property type="match status" value="1"/>
</dbReference>
<feature type="transmembrane region" description="Helical" evidence="6">
    <location>
        <begin position="53"/>
        <end position="73"/>
    </location>
</feature>
<feature type="transmembrane region" description="Helical" evidence="6">
    <location>
        <begin position="94"/>
        <end position="112"/>
    </location>
</feature>
<feature type="transmembrane region" description="Helical" evidence="6">
    <location>
        <begin position="132"/>
        <end position="154"/>
    </location>
</feature>
<dbReference type="GO" id="GO:0009055">
    <property type="term" value="F:electron transfer activity"/>
    <property type="evidence" value="ECO:0007669"/>
    <property type="project" value="InterPro"/>
</dbReference>
<dbReference type="PROSITE" id="PS51007">
    <property type="entry name" value="CYTC"/>
    <property type="match status" value="1"/>
</dbReference>
<organism evidence="9 10">
    <name type="scientific">Taibaiella chishuiensis</name>
    <dbReference type="NCBI Taxonomy" id="1434707"/>
    <lineage>
        <taxon>Bacteria</taxon>
        <taxon>Pseudomonadati</taxon>
        <taxon>Bacteroidota</taxon>
        <taxon>Chitinophagia</taxon>
        <taxon>Chitinophagales</taxon>
        <taxon>Chitinophagaceae</taxon>
        <taxon>Taibaiella</taxon>
    </lineage>
</organism>
<dbReference type="InterPro" id="IPR009056">
    <property type="entry name" value="Cyt_c-like_dom"/>
</dbReference>
<evidence type="ECO:0000259" key="8">
    <source>
        <dbReference type="PROSITE" id="PS51007"/>
    </source>
</evidence>
<protein>
    <submittedName>
        <fullName evidence="9">Cytochrome c oxidase cbb3-type subunit 3</fullName>
    </submittedName>
</protein>
<dbReference type="InterPro" id="IPR036909">
    <property type="entry name" value="Cyt_c-like_dom_sf"/>
</dbReference>
<evidence type="ECO:0000256" key="2">
    <source>
        <dbReference type="ARBA" id="ARBA00022723"/>
    </source>
</evidence>
<feature type="chain" id="PRO_5015187982" evidence="7">
    <location>
        <begin position="30"/>
        <end position="389"/>
    </location>
</feature>
<dbReference type="Proteomes" id="UP000240572">
    <property type="component" value="Unassembled WGS sequence"/>
</dbReference>
<dbReference type="InterPro" id="IPR038414">
    <property type="entry name" value="CcoP_N_sf"/>
</dbReference>
<keyword evidence="1 4" id="KW-0349">Heme</keyword>
<evidence type="ECO:0000313" key="9">
    <source>
        <dbReference type="EMBL" id="PSK90446.1"/>
    </source>
</evidence>
<evidence type="ECO:0000256" key="5">
    <source>
        <dbReference type="SAM" id="MobiDB-lite"/>
    </source>
</evidence>